<dbReference type="InterPro" id="IPR043738">
    <property type="entry name" value="DUF5683"/>
</dbReference>
<dbReference type="RefSeq" id="WP_202859017.1">
    <property type="nucleotide sequence ID" value="NZ_JAEUGD010000066.1"/>
</dbReference>
<dbReference type="Pfam" id="PF18935">
    <property type="entry name" value="DUF5683"/>
    <property type="match status" value="1"/>
</dbReference>
<keyword evidence="1" id="KW-0472">Membrane</keyword>
<feature type="signal peptide" evidence="2">
    <location>
        <begin position="1"/>
        <end position="18"/>
    </location>
</feature>
<feature type="chain" id="PRO_5036698734" description="DUF5683 domain-containing protein" evidence="2">
    <location>
        <begin position="19"/>
        <end position="202"/>
    </location>
</feature>
<organism evidence="4 5">
    <name type="scientific">Fulvivirga marina</name>
    <dbReference type="NCBI Taxonomy" id="2494733"/>
    <lineage>
        <taxon>Bacteria</taxon>
        <taxon>Pseudomonadati</taxon>
        <taxon>Bacteroidota</taxon>
        <taxon>Cytophagia</taxon>
        <taxon>Cytophagales</taxon>
        <taxon>Fulvivirgaceae</taxon>
        <taxon>Fulvivirga</taxon>
    </lineage>
</organism>
<dbReference type="AlphaFoldDB" id="A0A937G3S5"/>
<dbReference type="EMBL" id="JAEUGD010000066">
    <property type="protein sequence ID" value="MBL6449498.1"/>
    <property type="molecule type" value="Genomic_DNA"/>
</dbReference>
<proteinExistence type="predicted"/>
<keyword evidence="1" id="KW-1133">Transmembrane helix</keyword>
<evidence type="ECO:0000256" key="1">
    <source>
        <dbReference type="SAM" id="Phobius"/>
    </source>
</evidence>
<evidence type="ECO:0000313" key="4">
    <source>
        <dbReference type="EMBL" id="MBL6449498.1"/>
    </source>
</evidence>
<evidence type="ECO:0000256" key="2">
    <source>
        <dbReference type="SAM" id="SignalP"/>
    </source>
</evidence>
<accession>A0A937G3S5</accession>
<feature type="domain" description="DUF5683" evidence="3">
    <location>
        <begin position="61"/>
        <end position="202"/>
    </location>
</feature>
<keyword evidence="2" id="KW-0732">Signal</keyword>
<keyword evidence="5" id="KW-1185">Reference proteome</keyword>
<comment type="caution">
    <text evidence="4">The sequence shown here is derived from an EMBL/GenBank/DDBJ whole genome shotgun (WGS) entry which is preliminary data.</text>
</comment>
<protein>
    <recommendedName>
        <fullName evidence="3">DUF5683 domain-containing protein</fullName>
    </recommendedName>
</protein>
<gene>
    <name evidence="4" type="ORF">JMN32_24515</name>
</gene>
<evidence type="ECO:0000259" key="3">
    <source>
        <dbReference type="Pfam" id="PF18935"/>
    </source>
</evidence>
<keyword evidence="1" id="KW-0812">Transmembrane</keyword>
<evidence type="ECO:0000313" key="5">
    <source>
        <dbReference type="Proteomes" id="UP000614216"/>
    </source>
</evidence>
<reference evidence="4" key="1">
    <citation type="submission" date="2021-01" db="EMBL/GenBank/DDBJ databases">
        <title>Fulvivirga kasyanovii gen. nov., sp nov., a novel member of the phylum Bacteroidetes isolated from seawater in a mussel farm.</title>
        <authorList>
            <person name="Zhao L.-H."/>
            <person name="Wang Z.-J."/>
        </authorList>
    </citation>
    <scope>NUCLEOTIDE SEQUENCE</scope>
    <source>
        <strain evidence="4">29W222</strain>
    </source>
</reference>
<feature type="transmembrane region" description="Helical" evidence="1">
    <location>
        <begin position="146"/>
        <end position="164"/>
    </location>
</feature>
<dbReference type="Proteomes" id="UP000614216">
    <property type="component" value="Unassembled WGS sequence"/>
</dbReference>
<name>A0A937G3S5_9BACT</name>
<feature type="transmembrane region" description="Helical" evidence="1">
    <location>
        <begin position="83"/>
        <end position="103"/>
    </location>
</feature>
<sequence length="202" mass="22906">MKSIYLIFVAVAFSYSLAIGQITPPSVNPDTVKNTETEEIIIENSASVDVKEIETYADRFVPRKASLYAAILPGAGQVYNKKYWKLPIVYGGFVALGFTVDFYNDRYKLLRKELFKTLNESGYSSPYGNESQLRNNLDSERRDRDFYVIMIGVLYLLQIADAHIDAHLKEFDLNPNLQVSLEPAFSNESFGYNAGLSLKLKF</sequence>